<dbReference type="InterPro" id="IPR001227">
    <property type="entry name" value="Ac_transferase_dom_sf"/>
</dbReference>
<dbReference type="Pfam" id="PF08240">
    <property type="entry name" value="ADH_N"/>
    <property type="match status" value="1"/>
</dbReference>
<dbReference type="OrthoDB" id="329835at2759"/>
<name>A0A1J7J7M7_9PEZI</name>
<organism evidence="11 12">
    <name type="scientific">Coniochaeta ligniaria NRRL 30616</name>
    <dbReference type="NCBI Taxonomy" id="1408157"/>
    <lineage>
        <taxon>Eukaryota</taxon>
        <taxon>Fungi</taxon>
        <taxon>Dikarya</taxon>
        <taxon>Ascomycota</taxon>
        <taxon>Pezizomycotina</taxon>
        <taxon>Sordariomycetes</taxon>
        <taxon>Sordariomycetidae</taxon>
        <taxon>Coniochaetales</taxon>
        <taxon>Coniochaetaceae</taxon>
        <taxon>Coniochaeta</taxon>
    </lineage>
</organism>
<dbReference type="SMART" id="SM00827">
    <property type="entry name" value="PKS_AT"/>
    <property type="match status" value="1"/>
</dbReference>
<dbReference type="InterPro" id="IPR020806">
    <property type="entry name" value="PKS_PP-bd"/>
</dbReference>
<evidence type="ECO:0000256" key="6">
    <source>
        <dbReference type="PROSITE-ProRule" id="PRU01363"/>
    </source>
</evidence>
<keyword evidence="2" id="KW-0597">Phosphoprotein</keyword>
<dbReference type="InterPro" id="IPR014043">
    <property type="entry name" value="Acyl_transferase_dom"/>
</dbReference>
<accession>A0A1J7J7M7</accession>
<feature type="region of interest" description="Disordered" evidence="7">
    <location>
        <begin position="1180"/>
        <end position="1208"/>
    </location>
</feature>
<feature type="compositionally biased region" description="Polar residues" evidence="7">
    <location>
        <begin position="1180"/>
        <end position="1190"/>
    </location>
</feature>
<sequence length="2234" mass="241570">MASLEPIAVVGMSCRLSGDISTPEDLWTMLSRSRDGWTPVPTDRFSVGAYHHPNPQKKGCFNQKGGYFMSQDLSRFDAPFFQITQQEAMAMDPQQRQLLECTYEALENAGFPKESIAGRNMGVFIGAAASDYRIGTLRDLNQVPMFDATGNHHSIQAGRISYYFDLRGPCFALDTACSSGPYALHSAVQSIRSGESDSAIVAGCSLHMQPDDMVSMSMLGIFNDEGKTFAFDNRAKSGFARGEGVGCLVLKPLQQALKDNDKIRSVIVNTGTGQDGKTIGMTTPSGDAQERLIRDVYARANISPDDTGFVEAHGTGTKVGDPIEAAVVHRVFGSGRTKRAPLYMGSVKTNVGHLENASGIISIIKASLMLEKGFILPNVNFEQANESIPLDEWNIKVPVKIRPWPKNKRFISVNNFGFGGSNAHAVLQAPPWSLSDLPQGEARTESPKLLVLSAHDEGAAKRVASQIGVYIEQHPEIFQKRLLSDMAYTLGERRTHFPWRIAVAASSCDELTVALNNAATVPRRASTTPKIAFAYTGQGAQWPQMGQELMHTHPIFANILNDAADCLRRLGADFDLLSEISKSKEESNISKAHISQPGCTAVQLALTVLLSSWGISPSMTIGHSSGEIAAAFAAGAISLDDAMAVAYHRGRVAANIKSKHPSLRGAMLAVGAGPTEVKKTIKILGLDNVSVACENSPNSVTASGDEEAVDALAAAFERLNLFHRKLRVDVAYHSTHMELVADDYMDAIKDVPLHPLTEDVTFYSSLLGTKLEENCLDASYWVANLTKPVLFSTALSQLCTDGKPDIIVEVGPHSALEGPIKQILKSISQKTASEVKYMPCLVRNQHATETMLKLAGRLFTQGQSIDLAAINQTNSSVQRPVVIGDFPPYPWSDHKYWFESRVAKQHRLKPFARHDLLGTLEDAYSSAEPVWRNILSTDDVPWLKDHRMQSLITFPLAGYLCMAVEAASQKAQLQGLAREQISGFRLRQIQATKALILDDGAQYETVVSLRAFAEGTKSYSSEWDEFTISSWAPNRGWLEHCRGLVGCKKQSTANPVSDLKRPDAHARREQAKSLEGPEISLQTFYTELERLGAGYKSAFTLQASGELLASSGHSSCRVIVPDTSGNMPKGHETPSILPTAFIDLFFQLTFPILGAGRGEMQSLYMPSAIKEVDINATIPNQPGESLQVNAHGSHDPSSAGPVDFSIDSWDDRHSEPVVSIAGFRMTPVRNDINTSEEPRRLCYGVQWQPLVPALPQVNGNGHDSQETNGNSLEPHSNQLNGDSRDSHEPNGNASEPNGDHLNGSGDKATVVNGSQKADPIIILTDRDKTDPLIAALTQRIDLHFGVEPLVSSLSPSASTTAARYISLTELDAPLLLDMEATTFESIQPLLLTCSSVLWVSAGAYRFAEKPENNIAQGLLRTVRSETGKVAATLDLDPNSKLDHAGRAKLITGAFEASLASPPAGCMSDCEFAEDDGQLVVPRYVDAQEMNLRLARETQPSSPYPQQFTQPGRRLKLTVGTYGALDSLYWTDEPETPLADDEIEIKIHATGMNFKDVVIAMGQVPSPYIGVECSGTVTRIGSGVDSIIVGDRVCAMSLGAYGTYTRCLATSAAVIPADMTFELAASIPVVYSTAYYGIVQLARMEPGEKILIHAASGGVGQAAIQLAQMIGADIYATVGTAEKKQLLIDTYSIPEEHIFFSRNTDFGPAVRAATGGRGVDVVINSLAGDLLRESWDCLAPFGRFVEIGKRDIISNTRLEMAKFEHNCTFSSVDLTLVAAEQPKTMHRVLMAVMDLLRRDVITPIGPISVVPISEVESALRKLQSGKTSGKLVVDHMSTDEQVKATHPPASSSLLSAEATYVIIGGAGGIGRSIARRLVQRGARHIVLLSRRDTVAPEVQDLIEESRQYGASIHAKRCDAGVKDEVSSLLAELAQTLPPIRGVIHAAMVLKDVLFERMTFDDYNTVVRPKVQGAWNFHTALLNQPLDFFVVLSSVAGIVGNRGQAAYAAANTFLDALATHRRRRGLPAASLDLAAVADVGYLAENSAKRSQVMKNLGGSSMRESEVLALVEAAVEGNCGDVDQVITGLDFENPSALPFYAVDAKFAILRDEALAKASGDEGAADAVDLSVSQKLRRAANVEEAVDVVTDGLRGKLAAILMLSTEDVAIQQATTSITALGLDSLTAIELRNWIGKELEAHLQVLELLTSGLLQDLAVLVLKKTSLKGVWSEERGSSE</sequence>
<feature type="domain" description="Ketosynthase family 3 (KS3)" evidence="9">
    <location>
        <begin position="4"/>
        <end position="429"/>
    </location>
</feature>
<dbReference type="InterPro" id="IPR057326">
    <property type="entry name" value="KR_dom"/>
</dbReference>
<keyword evidence="4" id="KW-0560">Oxidoreductase</keyword>
<dbReference type="InterPro" id="IPR016039">
    <property type="entry name" value="Thiolase-like"/>
</dbReference>
<feature type="region of interest" description="C-terminal hotdog fold" evidence="6">
    <location>
        <begin position="1076"/>
        <end position="1234"/>
    </location>
</feature>
<dbReference type="InterPro" id="IPR049551">
    <property type="entry name" value="PKS_DH_C"/>
</dbReference>
<feature type="active site" description="Proton acceptor; for dehydratase activity" evidence="6">
    <location>
        <position position="946"/>
    </location>
</feature>
<feature type="domain" description="Carrier" evidence="8">
    <location>
        <begin position="2143"/>
        <end position="2220"/>
    </location>
</feature>
<dbReference type="SMART" id="SM00825">
    <property type="entry name" value="PKS_KS"/>
    <property type="match status" value="1"/>
</dbReference>
<dbReference type="PROSITE" id="PS50075">
    <property type="entry name" value="CARRIER"/>
    <property type="match status" value="1"/>
</dbReference>
<dbReference type="InterPro" id="IPR013154">
    <property type="entry name" value="ADH-like_N"/>
</dbReference>
<dbReference type="InterPro" id="IPR006162">
    <property type="entry name" value="Ppantetheine_attach_site"/>
</dbReference>
<dbReference type="PROSITE" id="PS00606">
    <property type="entry name" value="KS3_1"/>
    <property type="match status" value="1"/>
</dbReference>
<keyword evidence="3" id="KW-0808">Transferase</keyword>
<dbReference type="InterPro" id="IPR016035">
    <property type="entry name" value="Acyl_Trfase/lysoPLipase"/>
</dbReference>
<feature type="domain" description="PKS/mFAS DH" evidence="10">
    <location>
        <begin position="914"/>
        <end position="1234"/>
    </location>
</feature>
<keyword evidence="12" id="KW-1185">Reference proteome</keyword>
<dbReference type="GO" id="GO:0030639">
    <property type="term" value="P:polyketide biosynthetic process"/>
    <property type="evidence" value="ECO:0007669"/>
    <property type="project" value="UniProtKB-ARBA"/>
</dbReference>
<dbReference type="PROSITE" id="PS52019">
    <property type="entry name" value="PKS_MFAS_DH"/>
    <property type="match status" value="1"/>
</dbReference>
<evidence type="ECO:0000313" key="12">
    <source>
        <dbReference type="Proteomes" id="UP000182658"/>
    </source>
</evidence>
<dbReference type="Pfam" id="PF23297">
    <property type="entry name" value="ACP_SdgA_C"/>
    <property type="match status" value="1"/>
</dbReference>
<feature type="region of interest" description="Disordered" evidence="7">
    <location>
        <begin position="1254"/>
        <end position="1311"/>
    </location>
</feature>
<dbReference type="Gene3D" id="3.30.70.3290">
    <property type="match status" value="1"/>
</dbReference>
<feature type="compositionally biased region" description="Polar residues" evidence="7">
    <location>
        <begin position="1257"/>
        <end position="1281"/>
    </location>
</feature>
<dbReference type="GO" id="GO:0006633">
    <property type="term" value="P:fatty acid biosynthetic process"/>
    <property type="evidence" value="ECO:0007669"/>
    <property type="project" value="InterPro"/>
</dbReference>
<dbReference type="PROSITE" id="PS52004">
    <property type="entry name" value="KS3_2"/>
    <property type="match status" value="1"/>
</dbReference>
<dbReference type="InterPro" id="IPR042104">
    <property type="entry name" value="PKS_dehydratase_sf"/>
</dbReference>
<dbReference type="InterPro" id="IPR036291">
    <property type="entry name" value="NAD(P)-bd_dom_sf"/>
</dbReference>
<dbReference type="Gene3D" id="3.90.180.10">
    <property type="entry name" value="Medium-chain alcohol dehydrogenases, catalytic domain"/>
    <property type="match status" value="1"/>
</dbReference>
<dbReference type="Pfam" id="PF23114">
    <property type="entry name" value="NAD-bd_HRPKS_sdrA"/>
    <property type="match status" value="1"/>
</dbReference>
<dbReference type="Pfam" id="PF21089">
    <property type="entry name" value="PKS_DH_N"/>
    <property type="match status" value="1"/>
</dbReference>
<dbReference type="InterPro" id="IPR020843">
    <property type="entry name" value="ER"/>
</dbReference>
<evidence type="ECO:0000259" key="8">
    <source>
        <dbReference type="PROSITE" id="PS50075"/>
    </source>
</evidence>
<evidence type="ECO:0000313" key="11">
    <source>
        <dbReference type="EMBL" id="OIW25172.1"/>
    </source>
</evidence>
<dbReference type="Gene3D" id="3.40.366.10">
    <property type="entry name" value="Malonyl-Coenzyme A Acyl Carrier Protein, domain 2"/>
    <property type="match status" value="1"/>
</dbReference>
<dbReference type="InParanoid" id="A0A1J7J7M7"/>
<proteinExistence type="predicted"/>
<protein>
    <submittedName>
        <fullName evidence="11">Uncharacterized protein</fullName>
    </submittedName>
</protein>
<dbReference type="InterPro" id="IPR011032">
    <property type="entry name" value="GroES-like_sf"/>
</dbReference>
<dbReference type="CDD" id="cd00833">
    <property type="entry name" value="PKS"/>
    <property type="match status" value="1"/>
</dbReference>
<dbReference type="Pfam" id="PF08659">
    <property type="entry name" value="KR"/>
    <property type="match status" value="1"/>
</dbReference>
<evidence type="ECO:0000256" key="3">
    <source>
        <dbReference type="ARBA" id="ARBA00022679"/>
    </source>
</evidence>
<dbReference type="PROSITE" id="PS00012">
    <property type="entry name" value="PHOSPHOPANTETHEINE"/>
    <property type="match status" value="1"/>
</dbReference>
<keyword evidence="5" id="KW-0511">Multifunctional enzyme</keyword>
<reference evidence="11 12" key="1">
    <citation type="submission" date="2016-10" db="EMBL/GenBank/DDBJ databases">
        <title>Draft genome sequence of Coniochaeta ligniaria NRRL30616, a lignocellulolytic fungus for bioabatement of inhibitors in plant biomass hydrolysates.</title>
        <authorList>
            <consortium name="DOE Joint Genome Institute"/>
            <person name="Jimenez D.J."/>
            <person name="Hector R.E."/>
            <person name="Riley R."/>
            <person name="Sun H."/>
            <person name="Grigoriev I.V."/>
            <person name="Van Elsas J.D."/>
            <person name="Nichols N.N."/>
        </authorList>
    </citation>
    <scope>NUCLEOTIDE SEQUENCE [LARGE SCALE GENOMIC DNA]</scope>
    <source>
        <strain evidence="11 12">NRRL 30616</strain>
    </source>
</reference>
<dbReference type="GO" id="GO:0004312">
    <property type="term" value="F:fatty acid synthase activity"/>
    <property type="evidence" value="ECO:0007669"/>
    <property type="project" value="TreeGrafter"/>
</dbReference>
<evidence type="ECO:0000256" key="2">
    <source>
        <dbReference type="ARBA" id="ARBA00022553"/>
    </source>
</evidence>
<dbReference type="SUPFAM" id="SSF52151">
    <property type="entry name" value="FabD/lysophospholipase-like"/>
    <property type="match status" value="1"/>
</dbReference>
<dbReference type="Pfam" id="PF00109">
    <property type="entry name" value="ketoacyl-synt"/>
    <property type="match status" value="1"/>
</dbReference>
<evidence type="ECO:0000259" key="10">
    <source>
        <dbReference type="PROSITE" id="PS52019"/>
    </source>
</evidence>
<dbReference type="Pfam" id="PF00698">
    <property type="entry name" value="Acyl_transf_1"/>
    <property type="match status" value="1"/>
</dbReference>
<dbReference type="SUPFAM" id="SSF50129">
    <property type="entry name" value="GroES-like"/>
    <property type="match status" value="1"/>
</dbReference>
<dbReference type="GO" id="GO:1901336">
    <property type="term" value="P:lactone biosynthetic process"/>
    <property type="evidence" value="ECO:0007669"/>
    <property type="project" value="UniProtKB-ARBA"/>
</dbReference>
<dbReference type="Gene3D" id="3.40.47.10">
    <property type="match status" value="1"/>
</dbReference>
<dbReference type="Pfam" id="PF02801">
    <property type="entry name" value="Ketoacyl-synt_C"/>
    <property type="match status" value="1"/>
</dbReference>
<dbReference type="Gene3D" id="3.10.129.110">
    <property type="entry name" value="Polyketide synthase dehydratase"/>
    <property type="match status" value="1"/>
</dbReference>
<dbReference type="InterPro" id="IPR020807">
    <property type="entry name" value="PKS_DH"/>
</dbReference>
<dbReference type="Proteomes" id="UP000182658">
    <property type="component" value="Unassembled WGS sequence"/>
</dbReference>
<dbReference type="SMART" id="SM00823">
    <property type="entry name" value="PKS_PP"/>
    <property type="match status" value="1"/>
</dbReference>
<feature type="active site" description="Proton donor; for dehydratase activity" evidence="6">
    <location>
        <position position="1143"/>
    </location>
</feature>
<feature type="region of interest" description="N-terminal hotdog fold" evidence="6">
    <location>
        <begin position="914"/>
        <end position="1052"/>
    </location>
</feature>
<dbReference type="SUPFAM" id="SSF47336">
    <property type="entry name" value="ACP-like"/>
    <property type="match status" value="1"/>
</dbReference>
<dbReference type="InterPro" id="IPR018201">
    <property type="entry name" value="Ketoacyl_synth_AS"/>
</dbReference>
<dbReference type="GO" id="GO:0031177">
    <property type="term" value="F:phosphopantetheine binding"/>
    <property type="evidence" value="ECO:0007669"/>
    <property type="project" value="InterPro"/>
</dbReference>
<dbReference type="CDD" id="cd05195">
    <property type="entry name" value="enoyl_red"/>
    <property type="match status" value="1"/>
</dbReference>
<dbReference type="Gene3D" id="1.10.1200.10">
    <property type="entry name" value="ACP-like"/>
    <property type="match status" value="1"/>
</dbReference>
<dbReference type="SUPFAM" id="SSF51735">
    <property type="entry name" value="NAD(P)-binding Rossmann-fold domains"/>
    <property type="match status" value="2"/>
</dbReference>
<dbReference type="InterPro" id="IPR050091">
    <property type="entry name" value="PKS_NRPS_Biosynth_Enz"/>
</dbReference>
<dbReference type="GO" id="GO:0004315">
    <property type="term" value="F:3-oxoacyl-[acyl-carrier-protein] synthase activity"/>
    <property type="evidence" value="ECO:0007669"/>
    <property type="project" value="InterPro"/>
</dbReference>
<dbReference type="Pfam" id="PF16197">
    <property type="entry name" value="KAsynt_C_assoc"/>
    <property type="match status" value="1"/>
</dbReference>
<dbReference type="InterPro" id="IPR056501">
    <property type="entry name" value="NAD-bd_HRPKS_sdrA"/>
</dbReference>
<dbReference type="InterPro" id="IPR013968">
    <property type="entry name" value="PKS_KR"/>
</dbReference>
<dbReference type="SMART" id="SM00826">
    <property type="entry name" value="PKS_DH"/>
    <property type="match status" value="1"/>
</dbReference>
<dbReference type="STRING" id="1408157.A0A1J7J7M7"/>
<dbReference type="InterPro" id="IPR032821">
    <property type="entry name" value="PKS_assoc"/>
</dbReference>
<evidence type="ECO:0000256" key="7">
    <source>
        <dbReference type="SAM" id="MobiDB-lite"/>
    </source>
</evidence>
<dbReference type="SMART" id="SM00822">
    <property type="entry name" value="PKS_KR"/>
    <property type="match status" value="1"/>
</dbReference>
<dbReference type="Pfam" id="PF13602">
    <property type="entry name" value="ADH_zinc_N_2"/>
    <property type="match status" value="1"/>
</dbReference>
<dbReference type="SUPFAM" id="SSF53901">
    <property type="entry name" value="Thiolase-like"/>
    <property type="match status" value="1"/>
</dbReference>
<keyword evidence="1" id="KW-0596">Phosphopantetheine</keyword>
<evidence type="ECO:0000256" key="5">
    <source>
        <dbReference type="ARBA" id="ARBA00023268"/>
    </source>
</evidence>
<dbReference type="SMART" id="SM00829">
    <property type="entry name" value="PKS_ER"/>
    <property type="match status" value="1"/>
</dbReference>
<dbReference type="PANTHER" id="PTHR43775">
    <property type="entry name" value="FATTY ACID SYNTHASE"/>
    <property type="match status" value="1"/>
</dbReference>
<dbReference type="InterPro" id="IPR036736">
    <property type="entry name" value="ACP-like_sf"/>
</dbReference>
<dbReference type="Pfam" id="PF14765">
    <property type="entry name" value="PS-DH"/>
    <property type="match status" value="1"/>
</dbReference>
<gene>
    <name evidence="11" type="ORF">CONLIGDRAFT_690934</name>
</gene>
<dbReference type="InterPro" id="IPR020841">
    <property type="entry name" value="PKS_Beta-ketoAc_synthase_dom"/>
</dbReference>
<dbReference type="SUPFAM" id="SSF55048">
    <property type="entry name" value="Probable ACP-binding domain of malonyl-CoA ACP transacylase"/>
    <property type="match status" value="1"/>
</dbReference>
<dbReference type="PANTHER" id="PTHR43775:SF13">
    <property type="entry name" value="POLYKETIDE SYNTHASE 1"/>
    <property type="match status" value="1"/>
</dbReference>
<dbReference type="EMBL" id="KV875102">
    <property type="protein sequence ID" value="OIW25172.1"/>
    <property type="molecule type" value="Genomic_DNA"/>
</dbReference>
<dbReference type="InterPro" id="IPR049552">
    <property type="entry name" value="PKS_DH_N"/>
</dbReference>
<dbReference type="InterPro" id="IPR009081">
    <property type="entry name" value="PP-bd_ACP"/>
</dbReference>
<evidence type="ECO:0000256" key="4">
    <source>
        <dbReference type="ARBA" id="ARBA00023002"/>
    </source>
</evidence>
<dbReference type="Gene3D" id="3.40.50.720">
    <property type="entry name" value="NAD(P)-binding Rossmann-like Domain"/>
    <property type="match status" value="1"/>
</dbReference>
<evidence type="ECO:0000256" key="1">
    <source>
        <dbReference type="ARBA" id="ARBA00022450"/>
    </source>
</evidence>
<dbReference type="InterPro" id="IPR014031">
    <property type="entry name" value="Ketoacyl_synth_C"/>
</dbReference>
<dbReference type="FunFam" id="3.40.50.720:FF:000209">
    <property type="entry name" value="Polyketide synthase Pks12"/>
    <property type="match status" value="1"/>
</dbReference>
<dbReference type="InterPro" id="IPR049900">
    <property type="entry name" value="PKS_mFAS_DH"/>
</dbReference>
<dbReference type="InterPro" id="IPR016036">
    <property type="entry name" value="Malonyl_transacylase_ACP-bd"/>
</dbReference>
<dbReference type="GO" id="GO:0016491">
    <property type="term" value="F:oxidoreductase activity"/>
    <property type="evidence" value="ECO:0007669"/>
    <property type="project" value="UniProtKB-KW"/>
</dbReference>
<evidence type="ECO:0000259" key="9">
    <source>
        <dbReference type="PROSITE" id="PS52004"/>
    </source>
</evidence>
<dbReference type="InterPro" id="IPR014030">
    <property type="entry name" value="Ketoacyl_synth_N"/>
</dbReference>